<dbReference type="eggNOG" id="COG3344">
    <property type="taxonomic scope" value="Bacteria"/>
</dbReference>
<dbReference type="AlphaFoldDB" id="Q89XV2"/>
<reference evidence="5" key="1">
    <citation type="journal article" date="2002" name="DNA Res.">
        <title>Complete genomic sequence of nitrogen-fixing symbiotic bacterium Bradyrhizobium japonicum USDA110.</title>
        <authorList>
            <person name="Kaneko T."/>
            <person name="Nakamura Y."/>
            <person name="Sato S."/>
            <person name="Minamisawa K."/>
            <person name="Uchiumi T."/>
            <person name="Sasamoto S."/>
            <person name="Watanabe A."/>
            <person name="Idesawa K."/>
            <person name="Iriguchi M."/>
            <person name="Kawashima K."/>
            <person name="Kohara M."/>
            <person name="Matsumoto M."/>
            <person name="Shimpo S."/>
            <person name="Tsuruoka H."/>
            <person name="Wada T."/>
            <person name="Yamada M."/>
            <person name="Tabata S."/>
        </authorList>
    </citation>
    <scope>NUCLEOTIDE SEQUENCE [LARGE SCALE GENOMIC DNA]</scope>
    <source>
        <strain evidence="5">JCM 10833 / BCRC 13528 / IAM 13628 / NBRC 14792 / USDA 110</strain>
    </source>
</reference>
<gene>
    <name evidence="4" type="ordered locus">bll0203</name>
</gene>
<accession>Q89XV2</accession>
<dbReference type="STRING" id="224911.AAV28_40260"/>
<dbReference type="PANTHER" id="PTHR34047">
    <property type="entry name" value="NUCLEAR INTRON MATURASE 1, MITOCHONDRIAL-RELATED"/>
    <property type="match status" value="1"/>
</dbReference>
<feature type="region of interest" description="Disordered" evidence="2">
    <location>
        <begin position="327"/>
        <end position="350"/>
    </location>
</feature>
<dbReference type="InterPro" id="IPR051083">
    <property type="entry name" value="GrpII_Intron_Splice-Mob/Def"/>
</dbReference>
<evidence type="ECO:0000313" key="5">
    <source>
        <dbReference type="Proteomes" id="UP000002526"/>
    </source>
</evidence>
<dbReference type="OrthoDB" id="9780724at2"/>
<evidence type="ECO:0000256" key="2">
    <source>
        <dbReference type="SAM" id="MobiDB-lite"/>
    </source>
</evidence>
<evidence type="ECO:0000256" key="1">
    <source>
        <dbReference type="ARBA" id="ARBA00034120"/>
    </source>
</evidence>
<dbReference type="RefSeq" id="WP_011083035.1">
    <property type="nucleotide sequence ID" value="NC_004463.1"/>
</dbReference>
<dbReference type="InParanoid" id="Q89XV2"/>
<feature type="domain" description="Reverse transcriptase" evidence="3">
    <location>
        <begin position="1"/>
        <end position="298"/>
    </location>
</feature>
<dbReference type="EnsemblBacteria" id="BAC45468">
    <property type="protein sequence ID" value="BAC45468"/>
    <property type="gene ID" value="BAC45468"/>
</dbReference>
<comment type="similarity">
    <text evidence="1">Belongs to the bacterial reverse transcriptase family.</text>
</comment>
<dbReference type="HOGENOM" id="CLU_030410_1_0_5"/>
<dbReference type="Proteomes" id="UP000002526">
    <property type="component" value="Chromosome"/>
</dbReference>
<dbReference type="KEGG" id="bja:bll0203"/>
<dbReference type="CDD" id="cd01646">
    <property type="entry name" value="RT_Bac_retron_I"/>
    <property type="match status" value="1"/>
</dbReference>
<dbReference type="Pfam" id="PF00078">
    <property type="entry name" value="RVT_1"/>
    <property type="match status" value="1"/>
</dbReference>
<dbReference type="SUPFAM" id="SSF56672">
    <property type="entry name" value="DNA/RNA polymerases"/>
    <property type="match status" value="1"/>
</dbReference>
<evidence type="ECO:0000313" key="4">
    <source>
        <dbReference type="EMBL" id="BAC45468.1"/>
    </source>
</evidence>
<name>Q89XV2_BRADU</name>
<keyword evidence="5" id="KW-1185">Reference proteome</keyword>
<dbReference type="PANTHER" id="PTHR34047:SF8">
    <property type="entry name" value="PROTEIN YKFC"/>
    <property type="match status" value="1"/>
</dbReference>
<organism evidence="4 5">
    <name type="scientific">Bradyrhizobium diazoefficiens (strain JCM 10833 / BCRC 13528 / IAM 13628 / NBRC 14792 / USDA 110)</name>
    <dbReference type="NCBI Taxonomy" id="224911"/>
    <lineage>
        <taxon>Bacteria</taxon>
        <taxon>Pseudomonadati</taxon>
        <taxon>Pseudomonadota</taxon>
        <taxon>Alphaproteobacteria</taxon>
        <taxon>Hyphomicrobiales</taxon>
        <taxon>Nitrobacteraceae</taxon>
        <taxon>Bradyrhizobium</taxon>
    </lineage>
</organism>
<proteinExistence type="inferred from homology"/>
<evidence type="ECO:0000259" key="3">
    <source>
        <dbReference type="PROSITE" id="PS50878"/>
    </source>
</evidence>
<dbReference type="InterPro" id="IPR043502">
    <property type="entry name" value="DNA/RNA_pol_sf"/>
</dbReference>
<dbReference type="PROSITE" id="PS50878">
    <property type="entry name" value="RT_POL"/>
    <property type="match status" value="1"/>
</dbReference>
<protein>
    <submittedName>
        <fullName evidence="4">Bll0203 protein</fullName>
    </submittedName>
</protein>
<dbReference type="GeneID" id="46495355"/>
<sequence length="350" mass="39667">MKASKLRPRDFLQCLLSTAYLPEELPPTVTSREYSEFCRRNYALVRAEKDKLIKLATSYDTYSAPRNVPGRRALAVVHPLAQLGVSLLITERRAEIRSLLKKSGTSLYDVSEAAAQAKAFAGLDFQKRRTLAAKLHSEKPFILQADISRFFYTAYTHSIPWAVLGKEKAKELLRTNRKKLNAHWSNKIDEALQSCQSRETFGIPVGPDTSRVLAELLLSGVETDKSLSKYLQPTNAFRLLDDFSIGFDNEADARQALRAIRQVLWRYNLQLNEEKTKIITSPLIFREKWKLDFDKAPLSQIDPQQQLRDIEYLVDLALNACFESRGNSGSMGLPPPKSGDSSRRHLSHLA</sequence>
<dbReference type="EMBL" id="BA000040">
    <property type="protein sequence ID" value="BAC45468.1"/>
    <property type="molecule type" value="Genomic_DNA"/>
</dbReference>
<dbReference type="InterPro" id="IPR000477">
    <property type="entry name" value="RT_dom"/>
</dbReference>